<feature type="region of interest" description="Disordered" evidence="1">
    <location>
        <begin position="23"/>
        <end position="53"/>
    </location>
</feature>
<keyword evidence="3" id="KW-1185">Reference proteome</keyword>
<organism evidence="2 3">
    <name type="scientific">Taeniopygia guttata</name>
    <name type="common">Zebra finch</name>
    <name type="synonym">Poephila guttata</name>
    <dbReference type="NCBI Taxonomy" id="59729"/>
    <lineage>
        <taxon>Eukaryota</taxon>
        <taxon>Metazoa</taxon>
        <taxon>Chordata</taxon>
        <taxon>Craniata</taxon>
        <taxon>Vertebrata</taxon>
        <taxon>Euteleostomi</taxon>
        <taxon>Archelosauria</taxon>
        <taxon>Archosauria</taxon>
        <taxon>Dinosauria</taxon>
        <taxon>Saurischia</taxon>
        <taxon>Theropoda</taxon>
        <taxon>Coelurosauria</taxon>
        <taxon>Aves</taxon>
        <taxon>Neognathae</taxon>
        <taxon>Neoaves</taxon>
        <taxon>Telluraves</taxon>
        <taxon>Australaves</taxon>
        <taxon>Passeriformes</taxon>
        <taxon>Passeroidea</taxon>
        <taxon>Estrildidae</taxon>
        <taxon>Estrildinae</taxon>
        <taxon>Taeniopygia</taxon>
    </lineage>
</organism>
<evidence type="ECO:0000313" key="3">
    <source>
        <dbReference type="Proteomes" id="UP000007754"/>
    </source>
</evidence>
<feature type="compositionally biased region" description="Gly residues" evidence="1">
    <location>
        <begin position="23"/>
        <end position="40"/>
    </location>
</feature>
<evidence type="ECO:0000313" key="2">
    <source>
        <dbReference type="Ensembl" id="ENSTGUP00000024512.1"/>
    </source>
</evidence>
<reference evidence="2" key="1">
    <citation type="submission" date="2025-08" db="UniProtKB">
        <authorList>
            <consortium name="Ensembl"/>
        </authorList>
    </citation>
    <scope>IDENTIFICATION</scope>
</reference>
<reference evidence="2" key="2">
    <citation type="submission" date="2025-09" db="UniProtKB">
        <authorList>
            <consortium name="Ensembl"/>
        </authorList>
    </citation>
    <scope>IDENTIFICATION</scope>
</reference>
<dbReference type="Gene3D" id="2.130.10.10">
    <property type="entry name" value="YVTN repeat-like/Quinoprotein amine dehydrogenase"/>
    <property type="match status" value="2"/>
</dbReference>
<dbReference type="GO" id="GO:0030687">
    <property type="term" value="C:preribosome, large subunit precursor"/>
    <property type="evidence" value="ECO:0007669"/>
    <property type="project" value="TreeGrafter"/>
</dbReference>
<dbReference type="GeneTree" id="ENSGT00390000015119"/>
<sequence>KMAAPTRLCHVWVGAETGALKGGGGPGGVLGGSEGSGGALRGDPGRFRGSSVGPGGAFGGPGVLVGALDRSVSVFSTEKGKFTGGRLCPGGDGAFCGLGVLGSSVVTAVESGLVRVWGEQEAEEVSEGPLQELQAGPGLCRMRQDPARPHVVATGGKENGLKVWDLQQPQEPLFRSKNVRNDWLDLRVPVWDRDLQFLPGSQRIVTCTGHGQVRGWGAPGGHLGGTWGHLGGSVVVGSARGDVAVIDLRKGRVLRALKGFAGGVRGLQCHPHLPLVASVGLDRFLRLHGLDGRLRHKVYLKSRLTCLLLNSQLDWEEPPPQKEVKDEEGDELWDALESIPTPRKGKKRKISVV</sequence>
<name>A0A674GQ11_TAEGU</name>
<dbReference type="PANTHER" id="PTHR16038:SF4">
    <property type="entry name" value="WD REPEAT-CONTAINING PROTEIN 74"/>
    <property type="match status" value="1"/>
</dbReference>
<evidence type="ECO:0000256" key="1">
    <source>
        <dbReference type="SAM" id="MobiDB-lite"/>
    </source>
</evidence>
<dbReference type="Ensembl" id="ENSTGUT00000043123.1">
    <property type="protein sequence ID" value="ENSTGUP00000024512.1"/>
    <property type="gene ID" value="ENSTGUG00000024160.1"/>
</dbReference>
<dbReference type="InterPro" id="IPR001680">
    <property type="entry name" value="WD40_rpt"/>
</dbReference>
<dbReference type="Proteomes" id="UP000007754">
    <property type="component" value="Unplaced"/>
</dbReference>
<protein>
    <recommendedName>
        <fullName evidence="4">WD repeat domain 74</fullName>
    </recommendedName>
</protein>
<dbReference type="SUPFAM" id="SSF50978">
    <property type="entry name" value="WD40 repeat-like"/>
    <property type="match status" value="1"/>
</dbReference>
<dbReference type="AlphaFoldDB" id="A0A674GQ11"/>
<proteinExistence type="predicted"/>
<evidence type="ECO:0008006" key="4">
    <source>
        <dbReference type="Google" id="ProtNLM"/>
    </source>
</evidence>
<dbReference type="GO" id="GO:0005730">
    <property type="term" value="C:nucleolus"/>
    <property type="evidence" value="ECO:0007669"/>
    <property type="project" value="InterPro"/>
</dbReference>
<dbReference type="SMART" id="SM00320">
    <property type="entry name" value="WD40"/>
    <property type="match status" value="2"/>
</dbReference>
<dbReference type="PANTHER" id="PTHR16038">
    <property type="entry name" value="NOP SEVEN ASSOCIATED PROTEIN 1"/>
    <property type="match status" value="1"/>
</dbReference>
<dbReference type="InterPro" id="IPR036322">
    <property type="entry name" value="WD40_repeat_dom_sf"/>
</dbReference>
<dbReference type="InterPro" id="IPR015943">
    <property type="entry name" value="WD40/YVTN_repeat-like_dom_sf"/>
</dbReference>
<accession>A0A674GQ11</accession>
<dbReference type="InterPro" id="IPR037379">
    <property type="entry name" value="WDR74/Nsa1"/>
</dbReference>
<dbReference type="GO" id="GO:0042273">
    <property type="term" value="P:ribosomal large subunit biogenesis"/>
    <property type="evidence" value="ECO:0007669"/>
    <property type="project" value="InterPro"/>
</dbReference>